<feature type="region of interest" description="Disordered" evidence="1">
    <location>
        <begin position="357"/>
        <end position="400"/>
    </location>
</feature>
<keyword evidence="2" id="KW-0812">Transmembrane</keyword>
<name>A0ABN0AGY2_CORAM</name>
<proteinExistence type="predicted"/>
<organism evidence="3 4">
    <name type="scientific">Corynebacterium ammoniagenes DSM 20306</name>
    <dbReference type="NCBI Taxonomy" id="649754"/>
    <lineage>
        <taxon>Bacteria</taxon>
        <taxon>Bacillati</taxon>
        <taxon>Actinomycetota</taxon>
        <taxon>Actinomycetes</taxon>
        <taxon>Mycobacteriales</taxon>
        <taxon>Corynebacteriaceae</taxon>
        <taxon>Corynebacterium</taxon>
    </lineage>
</organism>
<gene>
    <name evidence="3" type="ORF">HMPREF0281_00788</name>
</gene>
<feature type="transmembrane region" description="Helical" evidence="2">
    <location>
        <begin position="89"/>
        <end position="109"/>
    </location>
</feature>
<sequence>MFFVVAVPNLVAFFSLVAIALATVLLTSSPMAWLPTAIAQSWMVTNLAPVVTSDIVVSALPFLPALILGWLVAANVHRAVKDKVSVNDLLALLACVVVIPIVLIFVAWFMLWDASQVYEVSPPPLAQAIIRAVALHLTAFAIGMGPRLWRALARRYKVPRVVVDGVVHAVLALLALFAASAFVLLVALIVNWKNQAAILDGFPQLTGFALFALIGLSVLYLPNLLIGVAGILLGAEFHIGDASVSLFSVHLVPLPPLPLLGAVPGSASSWAIGLLLLTAVAFAFVALRQRPSFVQSLVVGVAMGVLVLLFGYFITGELGYYESVGPMLFIAAGLAVVWGCGINLAVATGIMLKERRDNEPDESAVEESSSASVSSQDAPEGEDGQEHETSEEAELGSSANEDYIDGELEENPDDAAEEQGTTEDSEPQDLTSVEEESAEAEPEETDVPDEDRTTIDAEDGQSSENLDQVGAESEYADESIDINEEATELEESEEPEVEVIDAADVQTDSVDPVEQQPQDNKEENGEEIGKSQKNSDD</sequence>
<keyword evidence="2" id="KW-1133">Transmembrane helix</keyword>
<feature type="transmembrane region" description="Helical" evidence="2">
    <location>
        <begin position="161"/>
        <end position="190"/>
    </location>
</feature>
<feature type="compositionally biased region" description="Acidic residues" evidence="1">
    <location>
        <begin position="474"/>
        <end position="501"/>
    </location>
</feature>
<feature type="region of interest" description="Disordered" evidence="1">
    <location>
        <begin position="412"/>
        <end position="537"/>
    </location>
</feature>
<dbReference type="Pfam" id="PF19877">
    <property type="entry name" value="DUF6350"/>
    <property type="match status" value="1"/>
</dbReference>
<reference evidence="3 4" key="1">
    <citation type="submission" date="2010-04" db="EMBL/GenBank/DDBJ databases">
        <authorList>
            <person name="Weinstock G."/>
            <person name="Sodergren E."/>
            <person name="Clifton S."/>
            <person name="Fulton L."/>
            <person name="Fulton B."/>
            <person name="Courtney L."/>
            <person name="Fronick C."/>
            <person name="Harrison M."/>
            <person name="Strong C."/>
            <person name="Farmer C."/>
            <person name="Delahaunty K."/>
            <person name="Markovic C."/>
            <person name="Hall O."/>
            <person name="Minx P."/>
            <person name="Tomlinson C."/>
            <person name="Mitreva M."/>
            <person name="Hou S."/>
            <person name="Wollam A."/>
            <person name="Pepin K.H."/>
            <person name="Johnson M."/>
            <person name="Bhonagiri V."/>
            <person name="Zhang X."/>
            <person name="Suruliraj S."/>
            <person name="Warren W."/>
            <person name="Chinwalla A."/>
            <person name="Mardis E.R."/>
            <person name="Wilson R.K."/>
        </authorList>
    </citation>
    <scope>NUCLEOTIDE SEQUENCE [LARGE SCALE GENOMIC DNA]</scope>
    <source>
        <strain evidence="3 4">DSM 20306</strain>
    </source>
</reference>
<feature type="transmembrane region" description="Helical" evidence="2">
    <location>
        <begin position="202"/>
        <end position="221"/>
    </location>
</feature>
<evidence type="ECO:0000256" key="1">
    <source>
        <dbReference type="SAM" id="MobiDB-lite"/>
    </source>
</evidence>
<feature type="transmembrane region" description="Helical" evidence="2">
    <location>
        <begin position="267"/>
        <end position="287"/>
    </location>
</feature>
<evidence type="ECO:0000313" key="3">
    <source>
        <dbReference type="EMBL" id="EFG82081.1"/>
    </source>
</evidence>
<dbReference type="InterPro" id="IPR045931">
    <property type="entry name" value="DUF6350"/>
</dbReference>
<feature type="transmembrane region" description="Helical" evidence="2">
    <location>
        <begin position="129"/>
        <end position="149"/>
    </location>
</feature>
<accession>A0ABN0AGY2</accession>
<evidence type="ECO:0008006" key="5">
    <source>
        <dbReference type="Google" id="ProtNLM"/>
    </source>
</evidence>
<feature type="transmembrane region" description="Helical" evidence="2">
    <location>
        <begin position="294"/>
        <end position="315"/>
    </location>
</feature>
<keyword evidence="4" id="KW-1185">Reference proteome</keyword>
<feature type="compositionally biased region" description="Basic and acidic residues" evidence="1">
    <location>
        <begin position="519"/>
        <end position="537"/>
    </location>
</feature>
<feature type="transmembrane region" description="Helical" evidence="2">
    <location>
        <begin position="55"/>
        <end position="77"/>
    </location>
</feature>
<feature type="compositionally biased region" description="Low complexity" evidence="1">
    <location>
        <begin position="366"/>
        <end position="375"/>
    </location>
</feature>
<protein>
    <recommendedName>
        <fullName evidence="5">ATP synthase F0, A subunit</fullName>
    </recommendedName>
</protein>
<dbReference type="EMBL" id="ADNS01000004">
    <property type="protein sequence ID" value="EFG82081.1"/>
    <property type="molecule type" value="Genomic_DNA"/>
</dbReference>
<evidence type="ECO:0000256" key="2">
    <source>
        <dbReference type="SAM" id="Phobius"/>
    </source>
</evidence>
<feature type="compositionally biased region" description="Acidic residues" evidence="1">
    <location>
        <begin position="412"/>
        <end position="449"/>
    </location>
</feature>
<keyword evidence="2" id="KW-0472">Membrane</keyword>
<feature type="transmembrane region" description="Helical" evidence="2">
    <location>
        <begin position="327"/>
        <end position="346"/>
    </location>
</feature>
<dbReference type="Proteomes" id="UP000006015">
    <property type="component" value="Unassembled WGS sequence"/>
</dbReference>
<evidence type="ECO:0000313" key="4">
    <source>
        <dbReference type="Proteomes" id="UP000006015"/>
    </source>
</evidence>
<comment type="caution">
    <text evidence="3">The sequence shown here is derived from an EMBL/GenBank/DDBJ whole genome shotgun (WGS) entry which is preliminary data.</text>
</comment>